<reference evidence="3" key="1">
    <citation type="submission" date="2017-02" db="UniProtKB">
        <authorList>
            <consortium name="WormBaseParasite"/>
        </authorList>
    </citation>
    <scope>IDENTIFICATION</scope>
</reference>
<reference evidence="1 2" key="2">
    <citation type="submission" date="2018-11" db="EMBL/GenBank/DDBJ databases">
        <authorList>
            <consortium name="Pathogen Informatics"/>
        </authorList>
    </citation>
    <scope>NUCLEOTIDE SEQUENCE [LARGE SCALE GENOMIC DNA]</scope>
</reference>
<sequence>MKVSNSRGKDEYSYPACEGVIHLSGRRHLSNNFVFRSFEYCSFLCFVCVSDMRVIDEGNECTCSNVRLFVDKDWYGSEGRLDDGWKVSTGVFGKEIGLHSGVSDSVLSPKAINQASLVLLLLLVSRVLIPL</sequence>
<dbReference type="WBParaSite" id="TCLT_0000469201-mRNA-1">
    <property type="protein sequence ID" value="TCLT_0000469201-mRNA-1"/>
    <property type="gene ID" value="TCLT_0000469201"/>
</dbReference>
<proteinExistence type="predicted"/>
<dbReference type="Proteomes" id="UP000276776">
    <property type="component" value="Unassembled WGS sequence"/>
</dbReference>
<gene>
    <name evidence="1" type="ORF">TCLT_LOCUS4681</name>
</gene>
<accession>A0A0N5CWH0</accession>
<keyword evidence="2" id="KW-1185">Reference proteome</keyword>
<dbReference type="AlphaFoldDB" id="A0A0N5CWH0"/>
<evidence type="ECO:0000313" key="2">
    <source>
        <dbReference type="Proteomes" id="UP000276776"/>
    </source>
</evidence>
<dbReference type="EMBL" id="UYYF01004299">
    <property type="protein sequence ID" value="VDN01829.1"/>
    <property type="molecule type" value="Genomic_DNA"/>
</dbReference>
<evidence type="ECO:0000313" key="1">
    <source>
        <dbReference type="EMBL" id="VDN01829.1"/>
    </source>
</evidence>
<protein>
    <submittedName>
        <fullName evidence="3">Transmembrane protein</fullName>
    </submittedName>
</protein>
<organism evidence="3">
    <name type="scientific">Thelazia callipaeda</name>
    <name type="common">Oriental eyeworm</name>
    <name type="synonym">Parasitic nematode</name>
    <dbReference type="NCBI Taxonomy" id="103827"/>
    <lineage>
        <taxon>Eukaryota</taxon>
        <taxon>Metazoa</taxon>
        <taxon>Ecdysozoa</taxon>
        <taxon>Nematoda</taxon>
        <taxon>Chromadorea</taxon>
        <taxon>Rhabditida</taxon>
        <taxon>Spirurina</taxon>
        <taxon>Spiruromorpha</taxon>
        <taxon>Thelazioidea</taxon>
        <taxon>Thelaziidae</taxon>
        <taxon>Thelazia</taxon>
    </lineage>
</organism>
<evidence type="ECO:0000313" key="3">
    <source>
        <dbReference type="WBParaSite" id="TCLT_0000469201-mRNA-1"/>
    </source>
</evidence>
<name>A0A0N5CWH0_THECL</name>